<dbReference type="RefSeq" id="XP_022754549.1">
    <property type="nucleotide sequence ID" value="XM_022898814.1"/>
</dbReference>
<organism evidence="3 4">
    <name type="scientific">Durio zibethinus</name>
    <name type="common">Durian</name>
    <dbReference type="NCBI Taxonomy" id="66656"/>
    <lineage>
        <taxon>Eukaryota</taxon>
        <taxon>Viridiplantae</taxon>
        <taxon>Streptophyta</taxon>
        <taxon>Embryophyta</taxon>
        <taxon>Tracheophyta</taxon>
        <taxon>Spermatophyta</taxon>
        <taxon>Magnoliopsida</taxon>
        <taxon>eudicotyledons</taxon>
        <taxon>Gunneridae</taxon>
        <taxon>Pentapetalae</taxon>
        <taxon>rosids</taxon>
        <taxon>malvids</taxon>
        <taxon>Malvales</taxon>
        <taxon>Malvaceae</taxon>
        <taxon>Helicteroideae</taxon>
        <taxon>Durio</taxon>
    </lineage>
</organism>
<evidence type="ECO:0000313" key="3">
    <source>
        <dbReference type="Proteomes" id="UP000515121"/>
    </source>
</evidence>
<dbReference type="PANTHER" id="PTHR34289:SF3">
    <property type="entry name" value="PROTEIN, PUTATIVE (DUF819)-RELATED"/>
    <property type="match status" value="1"/>
</dbReference>
<name>A0A6P5ZP26_DURZI</name>
<gene>
    <name evidence="4" type="primary">LOC111302918</name>
</gene>
<feature type="transmembrane region" description="Helical" evidence="2">
    <location>
        <begin position="313"/>
        <end position="335"/>
    </location>
</feature>
<protein>
    <submittedName>
        <fullName evidence="4">Uncharacterized protein LOC111302918</fullName>
    </submittedName>
</protein>
<feature type="region of interest" description="Disordered" evidence="1">
    <location>
        <begin position="84"/>
        <end position="104"/>
    </location>
</feature>
<reference evidence="4" key="1">
    <citation type="submission" date="2025-08" db="UniProtKB">
        <authorList>
            <consortium name="RefSeq"/>
        </authorList>
    </citation>
    <scope>IDENTIFICATION</scope>
    <source>
        <tissue evidence="4">Fruit stalk</tissue>
    </source>
</reference>
<dbReference type="OrthoDB" id="45797at2759"/>
<dbReference type="InterPro" id="IPR008537">
    <property type="entry name" value="DUF819"/>
</dbReference>
<dbReference type="PANTHER" id="PTHR34289">
    <property type="entry name" value="PROTEIN, PUTATIVE (DUF819)-RELATED"/>
    <property type="match status" value="1"/>
</dbReference>
<keyword evidence="3" id="KW-1185">Reference proteome</keyword>
<proteinExistence type="predicted"/>
<evidence type="ECO:0000256" key="2">
    <source>
        <dbReference type="SAM" id="Phobius"/>
    </source>
</evidence>
<sequence length="339" mass="36216">MELTIHPADVTGTDKGTCFILLKIAPPLEIKNPKGKFLKDSPRYIKIRTVRDSSPDRNVKCERFCNVYSTAKFSSTVNSVKASISMHKPHSTSTPRAPTLKSDDHWAKWTSPSLPLVSEKTKVGSALSGAIVGALIGLGASNLDLISCDPKAYSVVLEFLLPLAVPLLLFRADLRRLLLCFALFFLHSSLLGSVHDICFPYSCKTVATTVRTTLAYLIVPMRALGQDSWKIAAALMDRHIGGAVNDVAISNALGVSPSILAAGLAADNAICAVYFTSSFALASKVPLETSASTDDVVTAEGSESGGKLPVLKIATALAVSFTICKIGAFLANYFWHSGR</sequence>
<dbReference type="KEGG" id="dzi:111302918"/>
<dbReference type="AlphaFoldDB" id="A0A6P5ZP26"/>
<dbReference type="Proteomes" id="UP000515121">
    <property type="component" value="Unplaced"/>
</dbReference>
<keyword evidence="2" id="KW-1133">Transmembrane helix</keyword>
<keyword evidence="2" id="KW-0472">Membrane</keyword>
<dbReference type="Pfam" id="PF05684">
    <property type="entry name" value="DUF819"/>
    <property type="match status" value="1"/>
</dbReference>
<keyword evidence="2" id="KW-0812">Transmembrane</keyword>
<accession>A0A6P5ZP26</accession>
<dbReference type="GeneID" id="111302918"/>
<evidence type="ECO:0000313" key="4">
    <source>
        <dbReference type="RefSeq" id="XP_022754549.1"/>
    </source>
</evidence>
<evidence type="ECO:0000256" key="1">
    <source>
        <dbReference type="SAM" id="MobiDB-lite"/>
    </source>
</evidence>